<sequence>MSIRKWVSLFLKTLLLGCVVGLVIGIIVQWHSQLHGLRDGHISGFFINLFVIFVLGGLFSVISQMGFFFYLTLHRIALGIFRSHSRWGIVQWFLIVVTFVDFIYLRYKAFGHGESVIGYLIPPVVLFIIALVIAEVKKRETNKIAYIPALFFMFVVTTLEWLPVLRQKENSMFWVMGLTLVVCNAYQMLKLHRLLKETQ</sequence>
<feature type="transmembrane region" description="Helical" evidence="1">
    <location>
        <begin position="116"/>
        <end position="134"/>
    </location>
</feature>
<dbReference type="EMBL" id="BMIR01000026">
    <property type="protein sequence ID" value="GGE54682.1"/>
    <property type="molecule type" value="Genomic_DNA"/>
</dbReference>
<evidence type="ECO:0000256" key="1">
    <source>
        <dbReference type="SAM" id="Phobius"/>
    </source>
</evidence>
<feature type="transmembrane region" description="Helical" evidence="1">
    <location>
        <begin position="42"/>
        <end position="73"/>
    </location>
</feature>
<dbReference type="GO" id="GO:0045881">
    <property type="term" value="P:positive regulation of sporulation resulting in formation of a cellular spore"/>
    <property type="evidence" value="ECO:0007669"/>
    <property type="project" value="InterPro"/>
</dbReference>
<protein>
    <submittedName>
        <fullName evidence="2">KinB-signaling pathway activation protein</fullName>
    </submittedName>
</protein>
<dbReference type="InterPro" id="IPR024164">
    <property type="entry name" value="KinB-signalling_activ"/>
</dbReference>
<dbReference type="SMART" id="SM01251">
    <property type="entry name" value="KbaA"/>
    <property type="match status" value="1"/>
</dbReference>
<dbReference type="AlphaFoldDB" id="A0A8J3E0K4"/>
<feature type="transmembrane region" description="Helical" evidence="1">
    <location>
        <begin position="146"/>
        <end position="165"/>
    </location>
</feature>
<name>A0A8J3E0K4_9BACL</name>
<feature type="transmembrane region" description="Helical" evidence="1">
    <location>
        <begin position="9"/>
        <end position="30"/>
    </location>
</feature>
<keyword evidence="3" id="KW-1185">Reference proteome</keyword>
<keyword evidence="1" id="KW-0472">Membrane</keyword>
<keyword evidence="1" id="KW-1133">Transmembrane helix</keyword>
<dbReference type="Proteomes" id="UP000628775">
    <property type="component" value="Unassembled WGS sequence"/>
</dbReference>
<evidence type="ECO:0000313" key="2">
    <source>
        <dbReference type="EMBL" id="GGE54682.1"/>
    </source>
</evidence>
<dbReference type="Pfam" id="PF14089">
    <property type="entry name" value="KbaA"/>
    <property type="match status" value="1"/>
</dbReference>
<keyword evidence="1" id="KW-0812">Transmembrane</keyword>
<reference evidence="2" key="2">
    <citation type="submission" date="2020-09" db="EMBL/GenBank/DDBJ databases">
        <authorList>
            <person name="Sun Q."/>
            <person name="Zhou Y."/>
        </authorList>
    </citation>
    <scope>NUCLEOTIDE SEQUENCE</scope>
    <source>
        <strain evidence="2">CGMCC 1.15371</strain>
    </source>
</reference>
<reference evidence="2" key="1">
    <citation type="journal article" date="2014" name="Int. J. Syst. Evol. Microbiol.">
        <title>Complete genome sequence of Corynebacterium casei LMG S-19264T (=DSM 44701T), isolated from a smear-ripened cheese.</title>
        <authorList>
            <consortium name="US DOE Joint Genome Institute (JGI-PGF)"/>
            <person name="Walter F."/>
            <person name="Albersmeier A."/>
            <person name="Kalinowski J."/>
            <person name="Ruckert C."/>
        </authorList>
    </citation>
    <scope>NUCLEOTIDE SEQUENCE</scope>
    <source>
        <strain evidence="2">CGMCC 1.15371</strain>
    </source>
</reference>
<evidence type="ECO:0000313" key="3">
    <source>
        <dbReference type="Proteomes" id="UP000628775"/>
    </source>
</evidence>
<organism evidence="2 3">
    <name type="scientific">Pullulanibacillus camelliae</name>
    <dbReference type="NCBI Taxonomy" id="1707096"/>
    <lineage>
        <taxon>Bacteria</taxon>
        <taxon>Bacillati</taxon>
        <taxon>Bacillota</taxon>
        <taxon>Bacilli</taxon>
        <taxon>Bacillales</taxon>
        <taxon>Sporolactobacillaceae</taxon>
        <taxon>Pullulanibacillus</taxon>
    </lineage>
</organism>
<comment type="caution">
    <text evidence="2">The sequence shown here is derived from an EMBL/GenBank/DDBJ whole genome shotgun (WGS) entry which is preliminary data.</text>
</comment>
<gene>
    <name evidence="2" type="primary">kbaA</name>
    <name evidence="2" type="ORF">GCM10011391_37020</name>
</gene>
<dbReference type="RefSeq" id="WP_188698299.1">
    <property type="nucleotide sequence ID" value="NZ_BMIR01000026.1"/>
</dbReference>
<accession>A0A8J3E0K4</accession>
<proteinExistence type="predicted"/>
<dbReference type="PIRSF" id="PIRSF029886">
    <property type="entry name" value="KBAA"/>
    <property type="match status" value="1"/>
</dbReference>
<feature type="transmembrane region" description="Helical" evidence="1">
    <location>
        <begin position="171"/>
        <end position="189"/>
    </location>
</feature>
<feature type="transmembrane region" description="Helical" evidence="1">
    <location>
        <begin position="85"/>
        <end position="104"/>
    </location>
</feature>